<evidence type="ECO:0000313" key="9">
    <source>
        <dbReference type="EMBL" id="KFM71659.1"/>
    </source>
</evidence>
<feature type="signal peptide" evidence="8">
    <location>
        <begin position="1"/>
        <end position="19"/>
    </location>
</feature>
<dbReference type="OrthoDB" id="6434673at2759"/>
<sequence length="103" mass="11777">MRFLSMVLSFSFLTHGLHGRRFVDVAMADIVDELLRYGLFFGAIFQLVCIAAVVFIPPKEEGRDGGDSSDEDILPDGPIHQPSHRHHSHHVGRRSRQEKKKRR</sequence>
<name>A0A087U2S0_STEMI</name>
<evidence type="ECO:0008006" key="11">
    <source>
        <dbReference type="Google" id="ProtNLM"/>
    </source>
</evidence>
<evidence type="ECO:0000256" key="2">
    <source>
        <dbReference type="ARBA" id="ARBA00006839"/>
    </source>
</evidence>
<gene>
    <name evidence="9" type="ORF">X975_01914</name>
</gene>
<keyword evidence="8" id="KW-0732">Signal</keyword>
<dbReference type="GO" id="GO:0016020">
    <property type="term" value="C:membrane"/>
    <property type="evidence" value="ECO:0007669"/>
    <property type="project" value="UniProtKB-SubCell"/>
</dbReference>
<dbReference type="AlphaFoldDB" id="A0A087U2S0"/>
<protein>
    <recommendedName>
        <fullName evidence="11">Protein anon-73B1</fullName>
    </recommendedName>
</protein>
<evidence type="ECO:0000256" key="5">
    <source>
        <dbReference type="ARBA" id="ARBA00023136"/>
    </source>
</evidence>
<evidence type="ECO:0000256" key="1">
    <source>
        <dbReference type="ARBA" id="ARBA00004167"/>
    </source>
</evidence>
<evidence type="ECO:0000256" key="3">
    <source>
        <dbReference type="ARBA" id="ARBA00022692"/>
    </source>
</evidence>
<accession>A0A087U2S0</accession>
<feature type="compositionally biased region" description="Basic residues" evidence="6">
    <location>
        <begin position="82"/>
        <end position="103"/>
    </location>
</feature>
<evidence type="ECO:0000256" key="7">
    <source>
        <dbReference type="SAM" id="Phobius"/>
    </source>
</evidence>
<reference evidence="9 10" key="1">
    <citation type="submission" date="2013-11" db="EMBL/GenBank/DDBJ databases">
        <title>Genome sequencing of Stegodyphus mimosarum.</title>
        <authorList>
            <person name="Bechsgaard J."/>
        </authorList>
    </citation>
    <scope>NUCLEOTIDE SEQUENCE [LARGE SCALE GENOMIC DNA]</scope>
</reference>
<evidence type="ECO:0000256" key="6">
    <source>
        <dbReference type="SAM" id="MobiDB-lite"/>
    </source>
</evidence>
<dbReference type="EMBL" id="KK117878">
    <property type="protein sequence ID" value="KFM71659.1"/>
    <property type="molecule type" value="Genomic_DNA"/>
</dbReference>
<dbReference type="InterPro" id="IPR009621">
    <property type="entry name" value="UPF0239"/>
</dbReference>
<proteinExistence type="inferred from homology"/>
<dbReference type="Proteomes" id="UP000054359">
    <property type="component" value="Unassembled WGS sequence"/>
</dbReference>
<dbReference type="Pfam" id="PF06783">
    <property type="entry name" value="UPF0239"/>
    <property type="match status" value="1"/>
</dbReference>
<comment type="subcellular location">
    <subcellularLocation>
        <location evidence="1">Membrane</location>
        <topology evidence="1">Single-pass membrane protein</topology>
    </subcellularLocation>
</comment>
<evidence type="ECO:0000313" key="10">
    <source>
        <dbReference type="Proteomes" id="UP000054359"/>
    </source>
</evidence>
<comment type="similarity">
    <text evidence="2">Belongs to the UPF0239 family.</text>
</comment>
<dbReference type="PANTHER" id="PTHR14409:SF0">
    <property type="entry name" value="PROTEIN MANBAL"/>
    <property type="match status" value="1"/>
</dbReference>
<keyword evidence="10" id="KW-1185">Reference proteome</keyword>
<keyword evidence="3 7" id="KW-0812">Transmembrane</keyword>
<evidence type="ECO:0000256" key="4">
    <source>
        <dbReference type="ARBA" id="ARBA00022989"/>
    </source>
</evidence>
<organism evidence="9 10">
    <name type="scientific">Stegodyphus mimosarum</name>
    <name type="common">African social velvet spider</name>
    <dbReference type="NCBI Taxonomy" id="407821"/>
    <lineage>
        <taxon>Eukaryota</taxon>
        <taxon>Metazoa</taxon>
        <taxon>Ecdysozoa</taxon>
        <taxon>Arthropoda</taxon>
        <taxon>Chelicerata</taxon>
        <taxon>Arachnida</taxon>
        <taxon>Araneae</taxon>
        <taxon>Araneomorphae</taxon>
        <taxon>Entelegynae</taxon>
        <taxon>Eresoidea</taxon>
        <taxon>Eresidae</taxon>
        <taxon>Stegodyphus</taxon>
    </lineage>
</organism>
<evidence type="ECO:0000256" key="8">
    <source>
        <dbReference type="SAM" id="SignalP"/>
    </source>
</evidence>
<dbReference type="PANTHER" id="PTHR14409">
    <property type="entry name" value="MANNOSIDASE, BETA A, LYSOSOMAL-LIKE, MANBAL PROTEIN"/>
    <property type="match status" value="1"/>
</dbReference>
<keyword evidence="5 7" id="KW-0472">Membrane</keyword>
<feature type="transmembrane region" description="Helical" evidence="7">
    <location>
        <begin position="35"/>
        <end position="56"/>
    </location>
</feature>
<dbReference type="OMA" id="PIHQPSH"/>
<keyword evidence="4 7" id="KW-1133">Transmembrane helix</keyword>
<feature type="non-terminal residue" evidence="9">
    <location>
        <position position="103"/>
    </location>
</feature>
<feature type="chain" id="PRO_5001830156" description="Protein anon-73B1" evidence="8">
    <location>
        <begin position="20"/>
        <end position="103"/>
    </location>
</feature>
<feature type="region of interest" description="Disordered" evidence="6">
    <location>
        <begin position="61"/>
        <end position="103"/>
    </location>
</feature>